<dbReference type="Proteomes" id="UP000660729">
    <property type="component" value="Unassembled WGS sequence"/>
</dbReference>
<evidence type="ECO:0000256" key="1">
    <source>
        <dbReference type="SAM" id="Coils"/>
    </source>
</evidence>
<sequence length="492" mass="55808">MVTSFRRRTSNAEVIARPCTPLSTKAKKCRNPTATHGAPRSDGRRSRADSAIEVNRKAFLQNQILSFKEGQQSYGSESQSSSSDRNSIISFREALQDDAVPRRPDTPAHFAFPQIGSPCSSRSVQSRKQNHDRTSKDTDMLTPEQLHGYEDCVSANPYRDHNPKHKSALTRIVPSRHQVHVTKADPKRPSSQQASLLSTERGKLVDDLEASTKELGEARHRLSKAENDIRNLKQQLAAREQRVQELNADIANKREGMRKTAELCTSISSELQDLKYTQGKGPLSLARHQRKVNENLKLHNRDLTKKLKQALTDLSEMELRWKRAQSRASEAYSHFRTCAEECRDLKAFVRNQDKRIEEQDEAHEAMARESALKQAELVEAKAAMKHLCSVQAELNDTKASLRNAKAANQQVIAERDAAEDEIGLLEQRNQSLLQKWRSSDVFGLQEEVERYRRSIEATEQNNRQLAKEVNHLRKRLSGNSYDSGIVVSPRSF</sequence>
<keyword evidence="4" id="KW-1185">Reference proteome</keyword>
<evidence type="ECO:0000256" key="2">
    <source>
        <dbReference type="SAM" id="MobiDB-lite"/>
    </source>
</evidence>
<accession>A0A8H6RC23</accession>
<dbReference type="AlphaFoldDB" id="A0A8H6RC23"/>
<dbReference type="OrthoDB" id="10408876at2759"/>
<comment type="caution">
    <text evidence="3">The sequence shown here is derived from an EMBL/GenBank/DDBJ whole genome shotgun (WGS) entry which is preliminary data.</text>
</comment>
<feature type="compositionally biased region" description="Polar residues" evidence="2">
    <location>
        <begin position="189"/>
        <end position="198"/>
    </location>
</feature>
<feature type="coiled-coil region" evidence="1">
    <location>
        <begin position="394"/>
        <end position="475"/>
    </location>
</feature>
<evidence type="ECO:0000313" key="4">
    <source>
        <dbReference type="Proteomes" id="UP000660729"/>
    </source>
</evidence>
<dbReference type="EMBL" id="JABCIY010000204">
    <property type="protein sequence ID" value="KAF7188844.1"/>
    <property type="molecule type" value="Genomic_DNA"/>
</dbReference>
<feature type="region of interest" description="Disordered" evidence="2">
    <location>
        <begin position="16"/>
        <end position="49"/>
    </location>
</feature>
<keyword evidence="1" id="KW-0175">Coiled coil</keyword>
<feature type="coiled-coil region" evidence="1">
    <location>
        <begin position="293"/>
        <end position="320"/>
    </location>
</feature>
<protein>
    <submittedName>
        <fullName evidence="3">Uncharacterized protein</fullName>
    </submittedName>
</protein>
<feature type="compositionally biased region" description="Polar residues" evidence="2">
    <location>
        <begin position="117"/>
        <end position="127"/>
    </location>
</feature>
<feature type="coiled-coil region" evidence="1">
    <location>
        <begin position="208"/>
        <end position="256"/>
    </location>
</feature>
<name>A0A8H6RC23_9PEZI</name>
<proteinExistence type="predicted"/>
<feature type="region of interest" description="Disordered" evidence="2">
    <location>
        <begin position="98"/>
        <end position="198"/>
    </location>
</feature>
<gene>
    <name evidence="3" type="ORF">HII31_09767</name>
</gene>
<evidence type="ECO:0000313" key="3">
    <source>
        <dbReference type="EMBL" id="KAF7188844.1"/>
    </source>
</evidence>
<reference evidence="3" key="1">
    <citation type="submission" date="2020-04" db="EMBL/GenBank/DDBJ databases">
        <title>Draft genome resource of the tomato pathogen Pseudocercospora fuligena.</title>
        <authorList>
            <person name="Zaccaron A."/>
        </authorList>
    </citation>
    <scope>NUCLEOTIDE SEQUENCE</scope>
    <source>
        <strain evidence="3">PF001</strain>
    </source>
</reference>
<feature type="compositionally biased region" description="Basic and acidic residues" evidence="2">
    <location>
        <begin position="129"/>
        <end position="139"/>
    </location>
</feature>
<feature type="compositionally biased region" description="Basic and acidic residues" evidence="2">
    <location>
        <begin position="39"/>
        <end position="49"/>
    </location>
</feature>
<organism evidence="3 4">
    <name type="scientific">Pseudocercospora fuligena</name>
    <dbReference type="NCBI Taxonomy" id="685502"/>
    <lineage>
        <taxon>Eukaryota</taxon>
        <taxon>Fungi</taxon>
        <taxon>Dikarya</taxon>
        <taxon>Ascomycota</taxon>
        <taxon>Pezizomycotina</taxon>
        <taxon>Dothideomycetes</taxon>
        <taxon>Dothideomycetidae</taxon>
        <taxon>Mycosphaerellales</taxon>
        <taxon>Mycosphaerellaceae</taxon>
        <taxon>Pseudocercospora</taxon>
    </lineage>
</organism>